<feature type="signal peptide" evidence="2">
    <location>
        <begin position="1"/>
        <end position="19"/>
    </location>
</feature>
<protein>
    <recommendedName>
        <fullName evidence="5">Lipoprotein</fullName>
    </recommendedName>
</protein>
<reference evidence="3" key="2">
    <citation type="submission" date="2020-11" db="EMBL/GenBank/DDBJ databases">
        <title>Description of novel Gluconobacter species.</title>
        <authorList>
            <person name="Cleenwerck I."/>
            <person name="Cnockaert M."/>
            <person name="Borremans W."/>
            <person name="Wieme A.D."/>
            <person name="De Vuyst L."/>
            <person name="Vandamme P."/>
        </authorList>
    </citation>
    <scope>NUCLEOTIDE SEQUENCE</scope>
    <source>
        <strain evidence="3">LMG 27748</strain>
    </source>
</reference>
<dbReference type="EMBL" id="JABCQO010000010">
    <property type="protein sequence ID" value="MBF0877495.1"/>
    <property type="molecule type" value="Genomic_DNA"/>
</dbReference>
<reference evidence="3" key="1">
    <citation type="submission" date="2020-04" db="EMBL/GenBank/DDBJ databases">
        <authorList>
            <person name="Sombolestani A."/>
        </authorList>
    </citation>
    <scope>NUCLEOTIDE SEQUENCE</scope>
    <source>
        <strain evidence="3">LMG 27748</strain>
    </source>
</reference>
<name>A0ABR9YFQ3_9PROT</name>
<evidence type="ECO:0000256" key="2">
    <source>
        <dbReference type="SAM" id="SignalP"/>
    </source>
</evidence>
<keyword evidence="2" id="KW-0732">Signal</keyword>
<dbReference type="RefSeq" id="WP_194255823.1">
    <property type="nucleotide sequence ID" value="NZ_JABCQO010000010.1"/>
</dbReference>
<accession>A0ABR9YFQ3</accession>
<evidence type="ECO:0000256" key="1">
    <source>
        <dbReference type="SAM" id="MobiDB-lite"/>
    </source>
</evidence>
<sequence>MIRILLIGACLTGTGLTLAGCSHTATHQGLSSDGYGFTKNSQHLPPPIDLVTPIPHSNPG</sequence>
<organism evidence="3 4">
    <name type="scientific">Gluconobacter cerevisiae</name>
    <dbReference type="NCBI Taxonomy" id="1379734"/>
    <lineage>
        <taxon>Bacteria</taxon>
        <taxon>Pseudomonadati</taxon>
        <taxon>Pseudomonadota</taxon>
        <taxon>Alphaproteobacteria</taxon>
        <taxon>Acetobacterales</taxon>
        <taxon>Acetobacteraceae</taxon>
        <taxon>Gluconobacter</taxon>
    </lineage>
</organism>
<gene>
    <name evidence="3" type="ORF">HKD21_11640</name>
</gene>
<evidence type="ECO:0000313" key="4">
    <source>
        <dbReference type="Proteomes" id="UP000630952"/>
    </source>
</evidence>
<dbReference type="Proteomes" id="UP000630952">
    <property type="component" value="Unassembled WGS sequence"/>
</dbReference>
<feature type="region of interest" description="Disordered" evidence="1">
    <location>
        <begin position="37"/>
        <end position="60"/>
    </location>
</feature>
<evidence type="ECO:0008006" key="5">
    <source>
        <dbReference type="Google" id="ProtNLM"/>
    </source>
</evidence>
<keyword evidence="4" id="KW-1185">Reference proteome</keyword>
<proteinExistence type="predicted"/>
<feature type="chain" id="PRO_5046856367" description="Lipoprotein" evidence="2">
    <location>
        <begin position="20"/>
        <end position="60"/>
    </location>
</feature>
<evidence type="ECO:0000313" key="3">
    <source>
        <dbReference type="EMBL" id="MBF0877495.1"/>
    </source>
</evidence>
<comment type="caution">
    <text evidence="3">The sequence shown here is derived from an EMBL/GenBank/DDBJ whole genome shotgun (WGS) entry which is preliminary data.</text>
</comment>
<dbReference type="PROSITE" id="PS51257">
    <property type="entry name" value="PROKAR_LIPOPROTEIN"/>
    <property type="match status" value="1"/>
</dbReference>